<evidence type="ECO:0000313" key="2">
    <source>
        <dbReference type="Proteomes" id="UP000287969"/>
    </source>
</evidence>
<dbReference type="AlphaFoldDB" id="A0A410QAM6"/>
<dbReference type="OrthoDB" id="9797779at2"/>
<name>A0A410QAM6_9FIRM</name>
<dbReference type="EMBL" id="CP035282">
    <property type="protein sequence ID" value="QAT61061.1"/>
    <property type="molecule type" value="Genomic_DNA"/>
</dbReference>
<reference evidence="2" key="1">
    <citation type="submission" date="2019-01" db="EMBL/GenBank/DDBJ databases">
        <title>Draft genomes of a novel of Sporanaerobacter strains.</title>
        <authorList>
            <person name="Ma S."/>
        </authorList>
    </citation>
    <scope>NUCLEOTIDE SEQUENCE [LARGE SCALE GENOMIC DNA]</scope>
    <source>
        <strain evidence="2">NJN-17</strain>
    </source>
</reference>
<accession>A0A410QAM6</accession>
<dbReference type="PANTHER" id="PTHR30087:SF1">
    <property type="entry name" value="HYPOTHETICAL CYTOSOLIC PROTEIN"/>
    <property type="match status" value="1"/>
</dbReference>
<dbReference type="RefSeq" id="WP_128752157.1">
    <property type="nucleotide sequence ID" value="NZ_CP035282.1"/>
</dbReference>
<keyword evidence="2" id="KW-1185">Reference proteome</keyword>
<sequence length="145" mass="15746">MYLVSLCLAGFNCRYDGKSKGNEGIIELINQGKAIALCPEQLSGLCTPRLPCEIIIDERGNRKVIRRDGKDLTKEFTEGGNRVLSIAKAMGIKKAILKSKSPSCGCGLIYNGTFSGRVVPGNGITSELLIKNGIEVYTEEDIHKL</sequence>
<dbReference type="Pfam" id="PF04463">
    <property type="entry name" value="2-thiour_desulf"/>
    <property type="match status" value="1"/>
</dbReference>
<dbReference type="KEGG" id="spoa:EQM13_05420"/>
<gene>
    <name evidence="1" type="ORF">EQM13_05420</name>
</gene>
<dbReference type="PANTHER" id="PTHR30087">
    <property type="entry name" value="INNER MEMBRANE PROTEIN"/>
    <property type="match status" value="1"/>
</dbReference>
<evidence type="ECO:0000313" key="1">
    <source>
        <dbReference type="EMBL" id="QAT61061.1"/>
    </source>
</evidence>
<protein>
    <submittedName>
        <fullName evidence="1">DUF523 domain-containing protein</fullName>
    </submittedName>
</protein>
<dbReference type="Proteomes" id="UP000287969">
    <property type="component" value="Chromosome"/>
</dbReference>
<organism evidence="1 2">
    <name type="scientific">Acidilutibacter cellobiosedens</name>
    <dbReference type="NCBI Taxonomy" id="2507161"/>
    <lineage>
        <taxon>Bacteria</taxon>
        <taxon>Bacillati</taxon>
        <taxon>Bacillota</taxon>
        <taxon>Tissierellia</taxon>
        <taxon>Tissierellales</taxon>
        <taxon>Acidilutibacteraceae</taxon>
        <taxon>Acidilutibacter</taxon>
    </lineage>
</organism>
<proteinExistence type="predicted"/>
<dbReference type="InterPro" id="IPR007553">
    <property type="entry name" value="2-thiour_desulf"/>
</dbReference>